<dbReference type="Proteomes" id="UP000002043">
    <property type="component" value="Chromosome"/>
</dbReference>
<comment type="similarity">
    <text evidence="5">Belongs to the complex I subunit 2 family.</text>
</comment>
<dbReference type="OrthoDB" id="9807568at2"/>
<dbReference type="KEGG" id="tal:Thal_1219"/>
<feature type="transmembrane region" description="Helical" evidence="5">
    <location>
        <begin position="353"/>
        <end position="377"/>
    </location>
</feature>
<evidence type="ECO:0000256" key="2">
    <source>
        <dbReference type="ARBA" id="ARBA00022692"/>
    </source>
</evidence>
<keyword evidence="9" id="KW-1185">Reference proteome</keyword>
<dbReference type="GO" id="GO:0048038">
    <property type="term" value="F:quinone binding"/>
    <property type="evidence" value="ECO:0007669"/>
    <property type="project" value="UniProtKB-KW"/>
</dbReference>
<evidence type="ECO:0000256" key="4">
    <source>
        <dbReference type="ARBA" id="ARBA00023136"/>
    </source>
</evidence>
<keyword evidence="5" id="KW-0874">Quinone</keyword>
<feature type="transmembrane region" description="Helical" evidence="5">
    <location>
        <begin position="227"/>
        <end position="247"/>
    </location>
</feature>
<dbReference type="GO" id="GO:0050136">
    <property type="term" value="F:NADH dehydrogenase (quinone) (non-electrogenic) activity"/>
    <property type="evidence" value="ECO:0007669"/>
    <property type="project" value="UniProtKB-UniRule"/>
</dbReference>
<comment type="catalytic activity">
    <reaction evidence="5">
        <text>a quinone + NADH + 5 H(+)(in) = a quinol + NAD(+) + 4 H(+)(out)</text>
        <dbReference type="Rhea" id="RHEA:57888"/>
        <dbReference type="ChEBI" id="CHEBI:15378"/>
        <dbReference type="ChEBI" id="CHEBI:24646"/>
        <dbReference type="ChEBI" id="CHEBI:57540"/>
        <dbReference type="ChEBI" id="CHEBI:57945"/>
        <dbReference type="ChEBI" id="CHEBI:132124"/>
    </reaction>
</comment>
<evidence type="ECO:0000256" key="6">
    <source>
        <dbReference type="RuleBase" id="RU000320"/>
    </source>
</evidence>
<dbReference type="Pfam" id="PF00361">
    <property type="entry name" value="Proton_antipo_M"/>
    <property type="match status" value="1"/>
</dbReference>
<feature type="transmembrane region" description="Helical" evidence="5">
    <location>
        <begin position="284"/>
        <end position="302"/>
    </location>
</feature>
<feature type="transmembrane region" description="Helical" evidence="5">
    <location>
        <begin position="6"/>
        <end position="26"/>
    </location>
</feature>
<keyword evidence="3 5" id="KW-1133">Transmembrane helix</keyword>
<proteinExistence type="inferred from homology"/>
<evidence type="ECO:0000256" key="5">
    <source>
        <dbReference type="HAMAP-Rule" id="MF_00445"/>
    </source>
</evidence>
<feature type="transmembrane region" description="Helical" evidence="5">
    <location>
        <begin position="253"/>
        <end position="277"/>
    </location>
</feature>
<dbReference type="HAMAP" id="MF_00445">
    <property type="entry name" value="NDH1_NuoN_1"/>
    <property type="match status" value="1"/>
</dbReference>
<gene>
    <name evidence="5" type="primary">nuoN</name>
    <name evidence="8" type="ordered locus">Thal_1219</name>
</gene>
<dbReference type="RefSeq" id="WP_012992257.1">
    <property type="nucleotide sequence ID" value="NC_013894.1"/>
</dbReference>
<keyword evidence="5" id="KW-0520">NAD</keyword>
<feature type="transmembrane region" description="Helical" evidence="5">
    <location>
        <begin position="389"/>
        <end position="413"/>
    </location>
</feature>
<sequence length="462" mass="50510">MKWDVFLPDLILILGILVIFVLELFLGKRHFKFLTLLGATVPVLSFFSLFWVPVNVPIFMESYSVSSVSLVGKAVIYLLTSLALFASYDYFLRKTSPYGELVYLMLSATLGLSLLLSSSTLPVLFLSLELASISMYIMVALLKGDYLSKEASFKYLVIGSIGTASFGMGSVFYYGATGSMRITVPVSENSLVLLAVLLLLSALALKVSAVPFHFWTPDAYEGAPAPVTGYLSTVPKVALYFLLVQLATHLSHVKVWMVMVSVIALLSMFYANLVAYVQKSVKRLLAYSSVAHAGYFLMGVVLSDKILASALLFYASVYAFATLGAFVVLSVLEKKEGFSHHVADFNGLWREKPVLASLLALFLFALIGIPPMALFVGKLALFMGLWGKGFSLLALAFAVASVISAGYYLRVIVHMFMEEGGRKSLPHVSAGEAFTLLVCGLSVLYLGLFPQTLFSFIQRALW</sequence>
<evidence type="ECO:0000256" key="1">
    <source>
        <dbReference type="ARBA" id="ARBA00004127"/>
    </source>
</evidence>
<dbReference type="GO" id="GO:0005886">
    <property type="term" value="C:plasma membrane"/>
    <property type="evidence" value="ECO:0007669"/>
    <property type="project" value="UniProtKB-SubCell"/>
</dbReference>
<feature type="transmembrane region" description="Helical" evidence="5">
    <location>
        <begin position="74"/>
        <end position="91"/>
    </location>
</feature>
<comment type="subunit">
    <text evidence="5">NDH-1 is composed of 14 different subunits. Subunits NuoA, H, J, K, L, M, N constitute the membrane sector of the complex.</text>
</comment>
<comment type="function">
    <text evidence="5">NDH-1 shuttles electrons from NADH, via FMN and iron-sulfur (Fe-S) centers, to quinones in the respiratory chain. The immediate electron acceptor for the enzyme in this species is believed to be ubiquinone. Couples the redox reaction to proton translocation (for every two electrons transferred, four hydrogen ions are translocated across the cytoplasmic membrane), and thus conserves the redox energy in a proton gradient.</text>
</comment>
<dbReference type="EC" id="7.1.1.-" evidence="5"/>
<dbReference type="InterPro" id="IPR010096">
    <property type="entry name" value="NADH-Q_OxRdtase_suN/2"/>
</dbReference>
<dbReference type="InterPro" id="IPR001750">
    <property type="entry name" value="ND/Mrp_TM"/>
</dbReference>
<keyword evidence="5" id="KW-0830">Ubiquinone</keyword>
<feature type="transmembrane region" description="Helical" evidence="5">
    <location>
        <begin position="123"/>
        <end position="143"/>
    </location>
</feature>
<protein>
    <recommendedName>
        <fullName evidence="5">NADH-quinone oxidoreductase subunit N</fullName>
        <ecNumber evidence="5">7.1.1.-</ecNumber>
    </recommendedName>
    <alternativeName>
        <fullName evidence="5">NADH dehydrogenase I subunit N</fullName>
    </alternativeName>
    <alternativeName>
        <fullName evidence="5">NDH-1 subunit N</fullName>
    </alternativeName>
</protein>
<comment type="subcellular location">
    <subcellularLocation>
        <location evidence="5">Cell inner membrane</location>
        <topology evidence="5">Multi-pass membrane protein</topology>
    </subcellularLocation>
    <subcellularLocation>
        <location evidence="1">Endomembrane system</location>
        <topology evidence="1">Multi-pass membrane protein</topology>
    </subcellularLocation>
    <subcellularLocation>
        <location evidence="6">Membrane</location>
        <topology evidence="6">Multi-pass membrane protein</topology>
    </subcellularLocation>
</comment>
<evidence type="ECO:0000313" key="9">
    <source>
        <dbReference type="Proteomes" id="UP000002043"/>
    </source>
</evidence>
<keyword evidence="5" id="KW-1003">Cell membrane</keyword>
<dbReference type="STRING" id="638303.Thal_1219"/>
<feature type="transmembrane region" description="Helical" evidence="5">
    <location>
        <begin position="155"/>
        <end position="176"/>
    </location>
</feature>
<dbReference type="PANTHER" id="PTHR22773">
    <property type="entry name" value="NADH DEHYDROGENASE"/>
    <property type="match status" value="1"/>
</dbReference>
<dbReference type="GO" id="GO:0042773">
    <property type="term" value="P:ATP synthesis coupled electron transport"/>
    <property type="evidence" value="ECO:0007669"/>
    <property type="project" value="InterPro"/>
</dbReference>
<feature type="domain" description="NADH:quinone oxidoreductase/Mrp antiporter transmembrane" evidence="7">
    <location>
        <begin position="120"/>
        <end position="404"/>
    </location>
</feature>
<dbReference type="GO" id="GO:0008137">
    <property type="term" value="F:NADH dehydrogenase (ubiquinone) activity"/>
    <property type="evidence" value="ECO:0007669"/>
    <property type="project" value="InterPro"/>
</dbReference>
<keyword evidence="4 5" id="KW-0472">Membrane</keyword>
<reference evidence="9" key="1">
    <citation type="journal article" date="2010" name="Stand. Genomic Sci.">
        <title>Complete genome sequence of Thermocrinis albus type strain (HI 11/12T).</title>
        <authorList>
            <person name="Wirth R."/>
            <person name="Sikorski J."/>
            <person name="Brambilla E."/>
            <person name="Misra M."/>
            <person name="Lapidus A."/>
            <person name="Copeland A."/>
            <person name="Nolan M."/>
            <person name="Lucas S."/>
            <person name="Chen F."/>
            <person name="Tice H."/>
            <person name="Cheng J.F."/>
            <person name="Han C."/>
            <person name="Detter J.C."/>
            <person name="Tapia R."/>
            <person name="Bruce D."/>
            <person name="Goodwin L."/>
            <person name="Pitluck S."/>
            <person name="Pati A."/>
            <person name="Anderson I."/>
            <person name="Ivanova N."/>
            <person name="Mavromatis K."/>
            <person name="Mikhailova N."/>
            <person name="Chen A."/>
            <person name="Palaniappan K."/>
            <person name="Bilek Y."/>
            <person name="Hader T."/>
            <person name="Land M."/>
            <person name="Hauser L."/>
            <person name="Chang Y.J."/>
            <person name="Jeffries C.D."/>
            <person name="Tindall B.J."/>
            <person name="Rohde M."/>
            <person name="Goker M."/>
            <person name="Bristow J."/>
            <person name="Eisen J.A."/>
            <person name="Markowitz V."/>
            <person name="Hugenholtz P."/>
            <person name="Kyrpides N.C."/>
            <person name="Klenk H.P."/>
        </authorList>
    </citation>
    <scope>NUCLEOTIDE SEQUENCE [LARGE SCALE GENOMIC DNA]</scope>
    <source>
        <strain evidence="9">DSM 14484 / JCM 11386 / HI 11/12</strain>
    </source>
</reference>
<accession>D3SM71</accession>
<keyword evidence="5" id="KW-0997">Cell inner membrane</keyword>
<evidence type="ECO:0000259" key="7">
    <source>
        <dbReference type="Pfam" id="PF00361"/>
    </source>
</evidence>
<dbReference type="eggNOG" id="COG1007">
    <property type="taxonomic scope" value="Bacteria"/>
</dbReference>
<feature type="transmembrane region" description="Helical" evidence="5">
    <location>
        <begin position="434"/>
        <end position="457"/>
    </location>
</feature>
<organism evidence="8 9">
    <name type="scientific">Thermocrinis albus (strain DSM 14484 / JCM 11386 / HI 11/12)</name>
    <dbReference type="NCBI Taxonomy" id="638303"/>
    <lineage>
        <taxon>Bacteria</taxon>
        <taxon>Pseudomonadati</taxon>
        <taxon>Aquificota</taxon>
        <taxon>Aquificia</taxon>
        <taxon>Aquificales</taxon>
        <taxon>Aquificaceae</taxon>
        <taxon>Thermocrinis</taxon>
    </lineage>
</organism>
<dbReference type="GO" id="GO:0012505">
    <property type="term" value="C:endomembrane system"/>
    <property type="evidence" value="ECO:0007669"/>
    <property type="project" value="UniProtKB-SubCell"/>
</dbReference>
<dbReference type="EMBL" id="CP001931">
    <property type="protein sequence ID" value="ADC89851.1"/>
    <property type="molecule type" value="Genomic_DNA"/>
</dbReference>
<feature type="transmembrane region" description="Helical" evidence="5">
    <location>
        <begin position="191"/>
        <end position="215"/>
    </location>
</feature>
<keyword evidence="5" id="KW-1278">Translocase</keyword>
<feature type="transmembrane region" description="Helical" evidence="5">
    <location>
        <begin position="308"/>
        <end position="332"/>
    </location>
</feature>
<dbReference type="AlphaFoldDB" id="D3SM71"/>
<evidence type="ECO:0000313" key="8">
    <source>
        <dbReference type="EMBL" id="ADC89851.1"/>
    </source>
</evidence>
<evidence type="ECO:0000256" key="3">
    <source>
        <dbReference type="ARBA" id="ARBA00022989"/>
    </source>
</evidence>
<keyword evidence="5" id="KW-0813">Transport</keyword>
<feature type="transmembrane region" description="Helical" evidence="5">
    <location>
        <begin position="33"/>
        <end position="54"/>
    </location>
</feature>
<feature type="transmembrane region" description="Helical" evidence="5">
    <location>
        <begin position="98"/>
        <end position="117"/>
    </location>
</feature>
<name>D3SM71_THEAH</name>
<dbReference type="NCBIfam" id="TIGR01770">
    <property type="entry name" value="NDH_I_N"/>
    <property type="match status" value="1"/>
</dbReference>
<keyword evidence="2 5" id="KW-0812">Transmembrane</keyword>
<dbReference type="HOGENOM" id="CLU_007100_1_4_0"/>